<evidence type="ECO:0000259" key="7">
    <source>
        <dbReference type="SMART" id="SM00415"/>
    </source>
</evidence>
<dbReference type="Gene3D" id="1.10.10.10">
    <property type="entry name" value="Winged helix-like DNA-binding domain superfamily/Winged helix DNA-binding domain"/>
    <property type="match status" value="1"/>
</dbReference>
<evidence type="ECO:0000256" key="5">
    <source>
        <dbReference type="SAM" id="Coils"/>
    </source>
</evidence>
<dbReference type="Proteomes" id="UP001211907">
    <property type="component" value="Unassembled WGS sequence"/>
</dbReference>
<proteinExistence type="inferred from homology"/>
<evidence type="ECO:0000256" key="1">
    <source>
        <dbReference type="ARBA" id="ARBA00004123"/>
    </source>
</evidence>
<dbReference type="AlphaFoldDB" id="A0AAD5T8F5"/>
<dbReference type="InterPro" id="IPR036388">
    <property type="entry name" value="WH-like_DNA-bd_sf"/>
</dbReference>
<dbReference type="GO" id="GO:0043565">
    <property type="term" value="F:sequence-specific DNA binding"/>
    <property type="evidence" value="ECO:0007669"/>
    <property type="project" value="InterPro"/>
</dbReference>
<feature type="domain" description="HSF-type DNA-binding" evidence="7">
    <location>
        <begin position="152"/>
        <end position="254"/>
    </location>
</feature>
<dbReference type="SUPFAM" id="SSF46785">
    <property type="entry name" value="Winged helix' DNA-binding domain"/>
    <property type="match status" value="1"/>
</dbReference>
<evidence type="ECO:0000256" key="6">
    <source>
        <dbReference type="SAM" id="MobiDB-lite"/>
    </source>
</evidence>
<name>A0AAD5T8F5_9FUNG</name>
<feature type="region of interest" description="Disordered" evidence="6">
    <location>
        <begin position="75"/>
        <end position="109"/>
    </location>
</feature>
<evidence type="ECO:0000256" key="4">
    <source>
        <dbReference type="RuleBase" id="RU004020"/>
    </source>
</evidence>
<dbReference type="PANTHER" id="PTHR10015">
    <property type="entry name" value="HEAT SHOCK TRANSCRIPTION FACTOR"/>
    <property type="match status" value="1"/>
</dbReference>
<dbReference type="GO" id="GO:0003700">
    <property type="term" value="F:DNA-binding transcription factor activity"/>
    <property type="evidence" value="ECO:0007669"/>
    <property type="project" value="InterPro"/>
</dbReference>
<keyword evidence="2" id="KW-0238">DNA-binding</keyword>
<dbReference type="GO" id="GO:0005634">
    <property type="term" value="C:nucleus"/>
    <property type="evidence" value="ECO:0007669"/>
    <property type="project" value="UniProtKB-SubCell"/>
</dbReference>
<dbReference type="Pfam" id="PF00447">
    <property type="entry name" value="HSF_DNA-bind"/>
    <property type="match status" value="1"/>
</dbReference>
<dbReference type="EMBL" id="JADGJH010000256">
    <property type="protein sequence ID" value="KAJ3132289.1"/>
    <property type="molecule type" value="Genomic_DNA"/>
</dbReference>
<keyword evidence="9" id="KW-1185">Reference proteome</keyword>
<keyword evidence="3" id="KW-0539">Nucleus</keyword>
<sequence length="361" mass="40933">MNYAADQNMQLSSGLFTQTPDLWAESAASPMPTNSMHHLLVAFDADPFSDSATSPTTLTDTCFRSGSDSTSHVLENIRQLSDSPTLSPSQSKRDRNSEHPSLLRSSSTGSSVSSAASLLMDSIPASNDFDDEFFLTADDASVTIKRRRRSVFVSDFILKLYTYDGYPDHISWCKSGTCFAVNDSIEFGKCFLAKLFKHVNFQSFVRQLNKYDFHKIKVDDSELNLQMPSESLQIFRNLNFLHGKQELLVKIDRKKSSKRTAEAVATTVQFSSEPKIDHLRYPGTVSLKAETKVQNLIAELEEKLAQLTEKRKYTMKGIIQAEERYNSMRDELNDLRKVSCQQGKDLEFLKKWHEIDFGKEK</sequence>
<dbReference type="PANTHER" id="PTHR10015:SF361">
    <property type="entry name" value="TRANSCRIPTION FACTOR SKN7"/>
    <property type="match status" value="1"/>
</dbReference>
<feature type="compositionally biased region" description="Polar residues" evidence="6">
    <location>
        <begin position="75"/>
        <end position="90"/>
    </location>
</feature>
<evidence type="ECO:0000313" key="9">
    <source>
        <dbReference type="Proteomes" id="UP001211907"/>
    </source>
</evidence>
<dbReference type="SMART" id="SM00415">
    <property type="entry name" value="HSF"/>
    <property type="match status" value="1"/>
</dbReference>
<evidence type="ECO:0000256" key="3">
    <source>
        <dbReference type="ARBA" id="ARBA00023242"/>
    </source>
</evidence>
<evidence type="ECO:0000313" key="8">
    <source>
        <dbReference type="EMBL" id="KAJ3132289.1"/>
    </source>
</evidence>
<comment type="caution">
    <text evidence="8">The sequence shown here is derived from an EMBL/GenBank/DDBJ whole genome shotgun (WGS) entry which is preliminary data.</text>
</comment>
<gene>
    <name evidence="8" type="ORF">HK100_005475</name>
</gene>
<accession>A0AAD5T8F5</accession>
<organism evidence="8 9">
    <name type="scientific">Physocladia obscura</name>
    <dbReference type="NCBI Taxonomy" id="109957"/>
    <lineage>
        <taxon>Eukaryota</taxon>
        <taxon>Fungi</taxon>
        <taxon>Fungi incertae sedis</taxon>
        <taxon>Chytridiomycota</taxon>
        <taxon>Chytridiomycota incertae sedis</taxon>
        <taxon>Chytridiomycetes</taxon>
        <taxon>Chytridiales</taxon>
        <taxon>Chytriomycetaceae</taxon>
        <taxon>Physocladia</taxon>
    </lineage>
</organism>
<protein>
    <recommendedName>
        <fullName evidence="7">HSF-type DNA-binding domain-containing protein</fullName>
    </recommendedName>
</protein>
<dbReference type="InterPro" id="IPR036390">
    <property type="entry name" value="WH_DNA-bd_sf"/>
</dbReference>
<evidence type="ECO:0000256" key="2">
    <source>
        <dbReference type="ARBA" id="ARBA00023125"/>
    </source>
</evidence>
<comment type="subcellular location">
    <subcellularLocation>
        <location evidence="1">Nucleus</location>
    </subcellularLocation>
</comment>
<keyword evidence="5" id="KW-0175">Coiled coil</keyword>
<comment type="similarity">
    <text evidence="4">Belongs to the HSF family.</text>
</comment>
<dbReference type="InterPro" id="IPR000232">
    <property type="entry name" value="HSF_DNA-bd"/>
</dbReference>
<feature type="coiled-coil region" evidence="5">
    <location>
        <begin position="286"/>
        <end position="338"/>
    </location>
</feature>
<reference evidence="8" key="1">
    <citation type="submission" date="2020-05" db="EMBL/GenBank/DDBJ databases">
        <title>Phylogenomic resolution of chytrid fungi.</title>
        <authorList>
            <person name="Stajich J.E."/>
            <person name="Amses K."/>
            <person name="Simmons R."/>
            <person name="Seto K."/>
            <person name="Myers J."/>
            <person name="Bonds A."/>
            <person name="Quandt C.A."/>
            <person name="Barry K."/>
            <person name="Liu P."/>
            <person name="Grigoriev I."/>
            <person name="Longcore J.E."/>
            <person name="James T.Y."/>
        </authorList>
    </citation>
    <scope>NUCLEOTIDE SEQUENCE</scope>
    <source>
        <strain evidence="8">JEL0513</strain>
    </source>
</reference>